<evidence type="ECO:0000256" key="1">
    <source>
        <dbReference type="ARBA" id="ARBA00009693"/>
    </source>
</evidence>
<accession>A0A382EZ61</accession>
<keyword evidence="2" id="KW-0645">Protease</keyword>
<dbReference type="AlphaFoldDB" id="A0A382EZ61"/>
<evidence type="ECO:0000313" key="7">
    <source>
        <dbReference type="EMBL" id="SVB56038.1"/>
    </source>
</evidence>
<comment type="similarity">
    <text evidence="1">Belongs to the peptidase C10 family.</text>
</comment>
<dbReference type="EMBL" id="UINC01047145">
    <property type="protein sequence ID" value="SVB56038.1"/>
    <property type="molecule type" value="Genomic_DNA"/>
</dbReference>
<evidence type="ECO:0000256" key="4">
    <source>
        <dbReference type="ARBA" id="ARBA00022801"/>
    </source>
</evidence>
<feature type="non-terminal residue" evidence="7">
    <location>
        <position position="237"/>
    </location>
</feature>
<dbReference type="Pfam" id="PF13734">
    <property type="entry name" value="Inhibitor_I69"/>
    <property type="match status" value="1"/>
</dbReference>
<dbReference type="Gene3D" id="3.90.70.50">
    <property type="entry name" value="Peptidase C10, streptopain"/>
    <property type="match status" value="1"/>
</dbReference>
<keyword evidence="3" id="KW-0732">Signal</keyword>
<dbReference type="InterPro" id="IPR025896">
    <property type="entry name" value="Spi_Prtas-inh"/>
</dbReference>
<dbReference type="InterPro" id="IPR000200">
    <property type="entry name" value="Peptidase_C10"/>
</dbReference>
<gene>
    <name evidence="7" type="ORF">METZ01_LOCUS208892</name>
</gene>
<evidence type="ECO:0000259" key="6">
    <source>
        <dbReference type="Pfam" id="PF13734"/>
    </source>
</evidence>
<dbReference type="Pfam" id="PF01640">
    <property type="entry name" value="Peptidase_C10"/>
    <property type="match status" value="1"/>
</dbReference>
<reference evidence="7" key="1">
    <citation type="submission" date="2018-05" db="EMBL/GenBank/DDBJ databases">
        <authorList>
            <person name="Lanie J.A."/>
            <person name="Ng W.-L."/>
            <person name="Kazmierczak K.M."/>
            <person name="Andrzejewski T.M."/>
            <person name="Davidsen T.M."/>
            <person name="Wayne K.J."/>
            <person name="Tettelin H."/>
            <person name="Glass J.I."/>
            <person name="Rusch D."/>
            <person name="Podicherti R."/>
            <person name="Tsui H.-C.T."/>
            <person name="Winkler M.E."/>
        </authorList>
    </citation>
    <scope>NUCLEOTIDE SEQUENCE</scope>
</reference>
<proteinExistence type="inferred from homology"/>
<dbReference type="InterPro" id="IPR038765">
    <property type="entry name" value="Papain-like_cys_pep_sf"/>
</dbReference>
<keyword evidence="4" id="KW-0378">Hydrolase</keyword>
<sequence length="237" mass="26728">MSLNEEEGIKKIKLLMMVVFLGFLLGAKVQLSTAETVARSIHLEHANLHNGNEFMVSNVETIKNEELDLIYIFHLIPEGFIMVPGDNQAVPNLAFGFDHSFESSNMPLNLNALMNQYKNELKTLIDNQAEPSDEIAEKWNYYLSGNVQPNRDRDVSPLIDAEFDQGGSWNNGIYDAIGFNGPVGCVSVAMCQIMHYWGYPEHGTGSTYYTENDYGYIEVDFEDAFYDFDNMAATYAT</sequence>
<evidence type="ECO:0000256" key="3">
    <source>
        <dbReference type="ARBA" id="ARBA00022729"/>
    </source>
</evidence>
<evidence type="ECO:0000256" key="2">
    <source>
        <dbReference type="ARBA" id="ARBA00022670"/>
    </source>
</evidence>
<feature type="domain" description="Spi protease inhibitor" evidence="6">
    <location>
        <begin position="29"/>
        <end position="120"/>
    </location>
</feature>
<dbReference type="GO" id="GO:0008234">
    <property type="term" value="F:cysteine-type peptidase activity"/>
    <property type="evidence" value="ECO:0007669"/>
    <property type="project" value="UniProtKB-KW"/>
</dbReference>
<dbReference type="InterPro" id="IPR044934">
    <property type="entry name" value="Streptopain_sf"/>
</dbReference>
<name>A0A382EZ61_9ZZZZ</name>
<organism evidence="7">
    <name type="scientific">marine metagenome</name>
    <dbReference type="NCBI Taxonomy" id="408172"/>
    <lineage>
        <taxon>unclassified sequences</taxon>
        <taxon>metagenomes</taxon>
        <taxon>ecological metagenomes</taxon>
    </lineage>
</organism>
<protein>
    <recommendedName>
        <fullName evidence="6">Spi protease inhibitor domain-containing protein</fullName>
    </recommendedName>
</protein>
<dbReference type="SUPFAM" id="SSF54001">
    <property type="entry name" value="Cysteine proteinases"/>
    <property type="match status" value="1"/>
</dbReference>
<keyword evidence="5" id="KW-0788">Thiol protease</keyword>
<evidence type="ECO:0000256" key="5">
    <source>
        <dbReference type="ARBA" id="ARBA00022807"/>
    </source>
</evidence>
<dbReference type="GO" id="GO:0006508">
    <property type="term" value="P:proteolysis"/>
    <property type="evidence" value="ECO:0007669"/>
    <property type="project" value="UniProtKB-KW"/>
</dbReference>